<dbReference type="UniPathway" id="UPA00041">
    <property type="reaction ID" value="UER00436"/>
</dbReference>
<evidence type="ECO:0000313" key="12">
    <source>
        <dbReference type="EMBL" id="CEN32014.1"/>
    </source>
</evidence>
<comment type="function">
    <text evidence="2 10">Catalyzes the isomerization of sedoheptulose 7-phosphate in D-glycero-D-manno-heptose 7-phosphate.</text>
</comment>
<dbReference type="GO" id="GO:0097367">
    <property type="term" value="F:carbohydrate derivative binding"/>
    <property type="evidence" value="ECO:0007669"/>
    <property type="project" value="InterPro"/>
</dbReference>
<dbReference type="SUPFAM" id="SSF53697">
    <property type="entry name" value="SIS domain"/>
    <property type="match status" value="1"/>
</dbReference>
<sequence>MYKNLICDEFRKSLYVSESFFNKEKNFQYINNAVKLISHSFKNGGKVISCGNGGSHCDAMHFSEELIGRYRDRRASYPALVISDPSCITCIGNDFGYEFVFSRYIQAVGNCNDILVCFSTSGNSINIIKAIEIARLKNMKVISFTGNMGGKIADLSDIDFCVPYCGYSDRIQEVHIKIIHILVLLIEKEMMK</sequence>
<dbReference type="GO" id="GO:2001061">
    <property type="term" value="P:D-glycero-D-manno-heptose 7-phosphate biosynthetic process"/>
    <property type="evidence" value="ECO:0007669"/>
    <property type="project" value="UniProtKB-UniPathway"/>
</dbReference>
<comment type="pathway">
    <text evidence="10">Carbohydrate biosynthesis; D-glycero-D-manno-heptose 7-phosphate biosynthesis; D-glycero-alpha-D-manno-heptose 7-phosphate and D-glycero-beta-D-manno-heptose 7-phosphate from sedoheptulose 7-phosphate: step 1/1.</text>
</comment>
<dbReference type="RefSeq" id="WP_281263920.1">
    <property type="nucleotide sequence ID" value="NZ_LN774881.1"/>
</dbReference>
<dbReference type="NCBIfam" id="NF001628">
    <property type="entry name" value="PRK00414.1"/>
    <property type="match status" value="1"/>
</dbReference>
<dbReference type="EMBL" id="LN774881">
    <property type="protein sequence ID" value="CEN32014.1"/>
    <property type="molecule type" value="Genomic_DNA"/>
</dbReference>
<keyword evidence="9 10" id="KW-0119">Carbohydrate metabolism</keyword>
<gene>
    <name evidence="10 12" type="primary">gmhA</name>
    <name evidence="12" type="ORF">WEOB_053</name>
</gene>
<feature type="binding site" evidence="10">
    <location>
        <position position="172"/>
    </location>
    <ligand>
        <name>substrate</name>
    </ligand>
</feature>
<evidence type="ECO:0000259" key="11">
    <source>
        <dbReference type="PROSITE" id="PS51464"/>
    </source>
</evidence>
<proteinExistence type="inferred from homology"/>
<evidence type="ECO:0000256" key="5">
    <source>
        <dbReference type="ARBA" id="ARBA00022490"/>
    </source>
</evidence>
<dbReference type="HAMAP" id="MF_00067">
    <property type="entry name" value="GmhA"/>
    <property type="match status" value="1"/>
</dbReference>
<dbReference type="NCBIfam" id="TIGR00441">
    <property type="entry name" value="gmhA"/>
    <property type="match status" value="1"/>
</dbReference>
<feature type="binding site" evidence="10">
    <location>
        <position position="172"/>
    </location>
    <ligand>
        <name>Zn(2+)</name>
        <dbReference type="ChEBI" id="CHEBI:29105"/>
    </ligand>
</feature>
<comment type="cofactor">
    <cofactor evidence="10">
        <name>Zn(2+)</name>
        <dbReference type="ChEBI" id="CHEBI:29105"/>
    </cofactor>
    <text evidence="10">Binds 1 zinc ion per subunit.</text>
</comment>
<keyword evidence="8 10" id="KW-0413">Isomerase</keyword>
<dbReference type="CDD" id="cd05006">
    <property type="entry name" value="SIS_GmhA"/>
    <property type="match status" value="1"/>
</dbReference>
<comment type="subunit">
    <text evidence="10">Homotetramer.</text>
</comment>
<dbReference type="Proteomes" id="UP000242753">
    <property type="component" value="Chromosome I"/>
</dbReference>
<evidence type="ECO:0000256" key="3">
    <source>
        <dbReference type="ARBA" id="ARBA00004496"/>
    </source>
</evidence>
<feature type="binding site" evidence="10">
    <location>
        <position position="65"/>
    </location>
    <ligand>
        <name>Zn(2+)</name>
        <dbReference type="ChEBI" id="CHEBI:29105"/>
    </ligand>
</feature>
<feature type="binding site" evidence="10">
    <location>
        <begin position="52"/>
        <end position="54"/>
    </location>
    <ligand>
        <name>substrate</name>
    </ligand>
</feature>
<dbReference type="PANTHER" id="PTHR30390">
    <property type="entry name" value="SEDOHEPTULOSE 7-PHOSPHATE ISOMERASE / DNAA INITIATOR-ASSOCIATING FACTOR FOR REPLICATION INITIATION"/>
    <property type="match status" value="1"/>
</dbReference>
<evidence type="ECO:0000256" key="2">
    <source>
        <dbReference type="ARBA" id="ARBA00003172"/>
    </source>
</evidence>
<dbReference type="InterPro" id="IPR004515">
    <property type="entry name" value="Phosphoheptose_Isoase"/>
</dbReference>
<comment type="similarity">
    <text evidence="4 10">Belongs to the SIS family. GmhA subfamily.</text>
</comment>
<feature type="domain" description="SIS" evidence="11">
    <location>
        <begin position="37"/>
        <end position="192"/>
    </location>
</feature>
<dbReference type="GO" id="GO:0008968">
    <property type="term" value="F:D-sedoheptulose 7-phosphate isomerase activity"/>
    <property type="evidence" value="ECO:0007669"/>
    <property type="project" value="UniProtKB-UniRule"/>
</dbReference>
<keyword evidence="7 10" id="KW-0862">Zinc</keyword>
<evidence type="ECO:0000256" key="8">
    <source>
        <dbReference type="ARBA" id="ARBA00023235"/>
    </source>
</evidence>
<evidence type="ECO:0000256" key="10">
    <source>
        <dbReference type="HAMAP-Rule" id="MF_00067"/>
    </source>
</evidence>
<comment type="subcellular location">
    <subcellularLocation>
        <location evidence="3 10">Cytoplasm</location>
    </subcellularLocation>
</comment>
<evidence type="ECO:0000313" key="13">
    <source>
        <dbReference type="Proteomes" id="UP000242753"/>
    </source>
</evidence>
<dbReference type="InterPro" id="IPR001347">
    <property type="entry name" value="SIS_dom"/>
</dbReference>
<dbReference type="GO" id="GO:0009244">
    <property type="term" value="P:lipopolysaccharide core region biosynthetic process"/>
    <property type="evidence" value="ECO:0007669"/>
    <property type="project" value="UniProtKB-UniPathway"/>
</dbReference>
<dbReference type="InterPro" id="IPR035461">
    <property type="entry name" value="GmhA/DiaA"/>
</dbReference>
<feature type="binding site" evidence="10">
    <location>
        <position position="124"/>
    </location>
    <ligand>
        <name>substrate</name>
    </ligand>
</feature>
<dbReference type="UniPathway" id="UPA00958"/>
<dbReference type="GO" id="GO:0005737">
    <property type="term" value="C:cytoplasm"/>
    <property type="evidence" value="ECO:0007669"/>
    <property type="project" value="UniProtKB-SubCell"/>
</dbReference>
<dbReference type="AlphaFoldDB" id="A0A0H5BWM9"/>
<protein>
    <recommendedName>
        <fullName evidence="10">Phosphoheptose isomerase</fullName>
        <ecNumber evidence="10">5.3.1.28</ecNumber>
    </recommendedName>
    <alternativeName>
        <fullName evidence="10">Sedoheptulose 7-phosphate isomerase</fullName>
    </alternativeName>
</protein>
<accession>A0A0H5BWM9</accession>
<keyword evidence="6 10" id="KW-0479">Metal-binding</keyword>
<dbReference type="PANTHER" id="PTHR30390:SF7">
    <property type="entry name" value="PHOSPHOHEPTOSE ISOMERASE"/>
    <property type="match status" value="1"/>
</dbReference>
<feature type="binding site" evidence="10">
    <location>
        <position position="61"/>
    </location>
    <ligand>
        <name>Zn(2+)</name>
        <dbReference type="ChEBI" id="CHEBI:29105"/>
    </ligand>
</feature>
<reference evidence="13" key="1">
    <citation type="submission" date="2015-01" db="EMBL/GenBank/DDBJ databases">
        <authorList>
            <person name="Manzano-Marin A."/>
            <person name="Manzano-Marin A."/>
        </authorList>
    </citation>
    <scope>NUCLEOTIDE SEQUENCE [LARGE SCALE GENOMIC DNA]</scope>
    <source>
        <strain evidence="13">obscurior</strain>
    </source>
</reference>
<evidence type="ECO:0000256" key="6">
    <source>
        <dbReference type="ARBA" id="ARBA00022723"/>
    </source>
</evidence>
<feature type="binding site" evidence="10">
    <location>
        <begin position="119"/>
        <end position="121"/>
    </location>
    <ligand>
        <name>substrate</name>
    </ligand>
</feature>
<dbReference type="EC" id="5.3.1.28" evidence="10"/>
<feature type="binding site" evidence="10">
    <location>
        <position position="180"/>
    </location>
    <ligand>
        <name>Zn(2+)</name>
        <dbReference type="ChEBI" id="CHEBI:29105"/>
    </ligand>
</feature>
<organism evidence="12 13">
    <name type="scientific">Candidatus Westeberhardia cardiocondylae</name>
    <dbReference type="NCBI Taxonomy" id="1594731"/>
    <lineage>
        <taxon>Bacteria</taxon>
        <taxon>Pseudomonadati</taxon>
        <taxon>Pseudomonadota</taxon>
        <taxon>Gammaproteobacteria</taxon>
        <taxon>Enterobacterales</taxon>
        <taxon>Enterobacteriaceae</taxon>
        <taxon>ant endosymbionts</taxon>
        <taxon>Candidatus Westeberhardia</taxon>
    </lineage>
</organism>
<dbReference type="STRING" id="1594731.WEOB_053"/>
<dbReference type="Pfam" id="PF13580">
    <property type="entry name" value="SIS_2"/>
    <property type="match status" value="1"/>
</dbReference>
<name>A0A0H5BWM9_9ENTR</name>
<dbReference type="InterPro" id="IPR046348">
    <property type="entry name" value="SIS_dom_sf"/>
</dbReference>
<feature type="binding site" evidence="10">
    <location>
        <position position="65"/>
    </location>
    <ligand>
        <name>substrate</name>
    </ligand>
</feature>
<comment type="catalytic activity">
    <reaction evidence="1 10">
        <text>2 D-sedoheptulose 7-phosphate = D-glycero-alpha-D-manno-heptose 7-phosphate + D-glycero-beta-D-manno-heptose 7-phosphate</text>
        <dbReference type="Rhea" id="RHEA:27489"/>
        <dbReference type="ChEBI" id="CHEBI:57483"/>
        <dbReference type="ChEBI" id="CHEBI:60203"/>
        <dbReference type="ChEBI" id="CHEBI:60204"/>
        <dbReference type="EC" id="5.3.1.28"/>
    </reaction>
</comment>
<evidence type="ECO:0000256" key="9">
    <source>
        <dbReference type="ARBA" id="ARBA00023277"/>
    </source>
</evidence>
<feature type="binding site" evidence="10">
    <location>
        <begin position="93"/>
        <end position="94"/>
    </location>
    <ligand>
        <name>substrate</name>
    </ligand>
</feature>
<dbReference type="PATRIC" id="fig|1594731.3.peg.44"/>
<dbReference type="InterPro" id="IPR050099">
    <property type="entry name" value="SIS_GmhA/DiaA_subfam"/>
</dbReference>
<comment type="miscellaneous">
    <text evidence="10">The reaction produces a racemic mixture of D-glycero-alpha-D-manno-heptose 7-phosphate and D-glycero-beta-D-manno-heptose 7-phosphate.</text>
</comment>
<keyword evidence="5 10" id="KW-0963">Cytoplasm</keyword>
<evidence type="ECO:0000256" key="7">
    <source>
        <dbReference type="ARBA" id="ARBA00022833"/>
    </source>
</evidence>
<evidence type="ECO:0000256" key="1">
    <source>
        <dbReference type="ARBA" id="ARBA00000348"/>
    </source>
</evidence>
<dbReference type="KEGG" id="wca:WEOB_053"/>
<evidence type="ECO:0000256" key="4">
    <source>
        <dbReference type="ARBA" id="ARBA00009894"/>
    </source>
</evidence>
<dbReference type="PROSITE" id="PS51464">
    <property type="entry name" value="SIS"/>
    <property type="match status" value="1"/>
</dbReference>
<dbReference type="Gene3D" id="3.40.50.10490">
    <property type="entry name" value="Glucose-6-phosphate isomerase like protein, domain 1"/>
    <property type="match status" value="1"/>
</dbReference>
<keyword evidence="13" id="KW-1185">Reference proteome</keyword>
<dbReference type="GO" id="GO:0008270">
    <property type="term" value="F:zinc ion binding"/>
    <property type="evidence" value="ECO:0007669"/>
    <property type="project" value="UniProtKB-UniRule"/>
</dbReference>